<dbReference type="EMBL" id="KZ303515">
    <property type="protein sequence ID" value="PIA14593.1"/>
    <property type="molecule type" value="Genomic_DNA"/>
</dbReference>
<dbReference type="PANTHER" id="PTHR18460">
    <property type="entry name" value="TEL2 INTERACTING PROTEIN 1 TTI1 FAMILY MEMBER"/>
    <property type="match status" value="1"/>
</dbReference>
<dbReference type="PANTHER" id="PTHR18460:SF3">
    <property type="entry name" value="TELO2-INTERACTING PROTEIN 1 HOMOLOG"/>
    <property type="match status" value="1"/>
</dbReference>
<evidence type="ECO:0000313" key="3">
    <source>
        <dbReference type="Proteomes" id="UP000242474"/>
    </source>
</evidence>
<name>A0A2G5B6B9_COERN</name>
<dbReference type="SUPFAM" id="SSF48371">
    <property type="entry name" value="ARM repeat"/>
    <property type="match status" value="1"/>
</dbReference>
<dbReference type="InterPro" id="IPR016024">
    <property type="entry name" value="ARM-type_fold"/>
</dbReference>
<dbReference type="Pfam" id="PF24181">
    <property type="entry name" value="TPR_TTI1_C"/>
    <property type="match status" value="1"/>
</dbReference>
<reference evidence="2 3" key="1">
    <citation type="journal article" date="2015" name="Genome Biol. Evol.">
        <title>Phylogenomic analyses indicate that early fungi evolved digesting cell walls of algal ancestors of land plants.</title>
        <authorList>
            <person name="Chang Y."/>
            <person name="Wang S."/>
            <person name="Sekimoto S."/>
            <person name="Aerts A.L."/>
            <person name="Choi C."/>
            <person name="Clum A."/>
            <person name="LaButti K.M."/>
            <person name="Lindquist E.A."/>
            <person name="Yee Ngan C."/>
            <person name="Ohm R.A."/>
            <person name="Salamov A.A."/>
            <person name="Grigoriev I.V."/>
            <person name="Spatafora J.W."/>
            <person name="Berbee M.L."/>
        </authorList>
    </citation>
    <scope>NUCLEOTIDE SEQUENCE [LARGE SCALE GENOMIC DNA]</scope>
    <source>
        <strain evidence="2 3">NRRL 1564</strain>
    </source>
</reference>
<accession>A0A2G5B6B9</accession>
<dbReference type="InterPro" id="IPR052587">
    <property type="entry name" value="TELO2-interacting_protein_1"/>
</dbReference>
<dbReference type="AlphaFoldDB" id="A0A2G5B6B9"/>
<dbReference type="GO" id="GO:0005737">
    <property type="term" value="C:cytoplasm"/>
    <property type="evidence" value="ECO:0007669"/>
    <property type="project" value="TreeGrafter"/>
</dbReference>
<keyword evidence="3" id="KW-1185">Reference proteome</keyword>
<evidence type="ECO:0000313" key="2">
    <source>
        <dbReference type="EMBL" id="PIA14593.1"/>
    </source>
</evidence>
<protein>
    <recommendedName>
        <fullName evidence="1">TTI1 C-terminal TPR domain-containing protein</fullName>
    </recommendedName>
</protein>
<dbReference type="InterPro" id="IPR057567">
    <property type="entry name" value="TPR_TTI1_C"/>
</dbReference>
<organism evidence="2 3">
    <name type="scientific">Coemansia reversa (strain ATCC 12441 / NRRL 1564)</name>
    <dbReference type="NCBI Taxonomy" id="763665"/>
    <lineage>
        <taxon>Eukaryota</taxon>
        <taxon>Fungi</taxon>
        <taxon>Fungi incertae sedis</taxon>
        <taxon>Zoopagomycota</taxon>
        <taxon>Kickxellomycotina</taxon>
        <taxon>Kickxellomycetes</taxon>
        <taxon>Kickxellales</taxon>
        <taxon>Kickxellaceae</taxon>
        <taxon>Coemansia</taxon>
    </lineage>
</organism>
<dbReference type="Proteomes" id="UP000242474">
    <property type="component" value="Unassembled WGS sequence"/>
</dbReference>
<gene>
    <name evidence="2" type="ORF">COEREDRAFT_82624</name>
</gene>
<sequence>MTDDVDPIARAIAEMDSAESEDAETTNEQHAVAHPQQHDGIDEACGSGLSIKVVLATQSFLASENSAQQLVALKIVDNALKTLKGTRDLLPLINQVWPHVVKRLESGRDIFYVALAACSLVECACRLGTDWMRVRVRDDLWPHFLRVLREARNNPSLVGISLETPIRVLAALRTVVEYVPLDDATAWDLTIAACVLLSSPRLRDHVLPLLRAMLPSYADKLWLVLAKLGCVEGILPDHIPDLGLPSILHSSLPPDICQSLGL</sequence>
<evidence type="ECO:0000259" key="1">
    <source>
        <dbReference type="Pfam" id="PF24181"/>
    </source>
</evidence>
<proteinExistence type="predicted"/>
<dbReference type="OrthoDB" id="49511at2759"/>
<feature type="domain" description="TTI1 C-terminal TPR" evidence="1">
    <location>
        <begin position="18"/>
        <end position="199"/>
    </location>
</feature>
<dbReference type="STRING" id="763665.A0A2G5B6B9"/>